<evidence type="ECO:0000313" key="3">
    <source>
        <dbReference type="Proteomes" id="UP001372338"/>
    </source>
</evidence>
<name>A0AAN9FSN1_CROPI</name>
<comment type="caution">
    <text evidence="2">The sequence shown here is derived from an EMBL/GenBank/DDBJ whole genome shotgun (WGS) entry which is preliminary data.</text>
</comment>
<organism evidence="2 3">
    <name type="scientific">Crotalaria pallida</name>
    <name type="common">Smooth rattlebox</name>
    <name type="synonym">Crotalaria striata</name>
    <dbReference type="NCBI Taxonomy" id="3830"/>
    <lineage>
        <taxon>Eukaryota</taxon>
        <taxon>Viridiplantae</taxon>
        <taxon>Streptophyta</taxon>
        <taxon>Embryophyta</taxon>
        <taxon>Tracheophyta</taxon>
        <taxon>Spermatophyta</taxon>
        <taxon>Magnoliopsida</taxon>
        <taxon>eudicotyledons</taxon>
        <taxon>Gunneridae</taxon>
        <taxon>Pentapetalae</taxon>
        <taxon>rosids</taxon>
        <taxon>fabids</taxon>
        <taxon>Fabales</taxon>
        <taxon>Fabaceae</taxon>
        <taxon>Papilionoideae</taxon>
        <taxon>50 kb inversion clade</taxon>
        <taxon>genistoids sensu lato</taxon>
        <taxon>core genistoids</taxon>
        <taxon>Crotalarieae</taxon>
        <taxon>Crotalaria</taxon>
    </lineage>
</organism>
<evidence type="ECO:0000313" key="2">
    <source>
        <dbReference type="EMBL" id="KAK7281945.1"/>
    </source>
</evidence>
<feature type="region of interest" description="Disordered" evidence="1">
    <location>
        <begin position="1"/>
        <end position="24"/>
    </location>
</feature>
<accession>A0AAN9FSN1</accession>
<dbReference type="Proteomes" id="UP001372338">
    <property type="component" value="Unassembled WGS sequence"/>
</dbReference>
<gene>
    <name evidence="2" type="ORF">RIF29_10347</name>
</gene>
<protein>
    <submittedName>
        <fullName evidence="2">Uncharacterized protein</fullName>
    </submittedName>
</protein>
<sequence length="369" mass="41619">MAKKRGRPPKSPSPHLTKHDVTDQQVAQRFDLTSLDQEDLEVIDNLSAKQLESLMQGLELIKARVRGKGAAENIDEAGIRTYKGEGSGNPKSPVVEIDGNKEEVHEERSLDEGSIPVENRNVAAKAIKQVMSDPNILSQPVQQVIVGAEDAMSNREVQKDIVNASPTESMVPQTTEEISEEEWTPEGVSYHSPAIVTWGARHWERAGTFKFFNMLVKDAYFIKIVQDAWLTDHSGSAMYVLMRKLRSVQKPIKDLNAAKYHQIDRKEEVCREMLLNAQANLATDPLNIHLQKVEKEAYQNYLAVSKAAICFLKQKAKEFWLKEGDQNTRAFHQAIKQRRYKNRILTIKNDQGQVATDQTGIGEAFKVLC</sequence>
<evidence type="ECO:0000256" key="1">
    <source>
        <dbReference type="SAM" id="MobiDB-lite"/>
    </source>
</evidence>
<keyword evidence="3" id="KW-1185">Reference proteome</keyword>
<dbReference type="EMBL" id="JAYWIO010000002">
    <property type="protein sequence ID" value="KAK7281945.1"/>
    <property type="molecule type" value="Genomic_DNA"/>
</dbReference>
<reference evidence="2 3" key="1">
    <citation type="submission" date="2024-01" db="EMBL/GenBank/DDBJ databases">
        <title>The genomes of 5 underutilized Papilionoideae crops provide insights into root nodulation and disease resistanc.</title>
        <authorList>
            <person name="Yuan L."/>
        </authorList>
    </citation>
    <scope>NUCLEOTIDE SEQUENCE [LARGE SCALE GENOMIC DNA]</scope>
    <source>
        <strain evidence="2">ZHUSHIDOU_FW_LH</strain>
        <tissue evidence="2">Leaf</tissue>
    </source>
</reference>
<proteinExistence type="predicted"/>
<dbReference type="AlphaFoldDB" id="A0AAN9FSN1"/>